<dbReference type="CDD" id="cd08267">
    <property type="entry name" value="MDR1"/>
    <property type="match status" value="1"/>
</dbReference>
<evidence type="ECO:0000256" key="1">
    <source>
        <dbReference type="SAM" id="MobiDB-lite"/>
    </source>
</evidence>
<protein>
    <submittedName>
        <fullName evidence="3">Alcohol dehydrogenase</fullName>
    </submittedName>
</protein>
<dbReference type="PANTHER" id="PTHR44013">
    <property type="entry name" value="ZINC-TYPE ALCOHOL DEHYDROGENASE-LIKE PROTEIN C16A3.02C"/>
    <property type="match status" value="1"/>
</dbReference>
<accession>A0A511JMY1</accession>
<dbReference type="RefSeq" id="WP_146846942.1">
    <property type="nucleotide sequence ID" value="NZ_BJWH01000015.1"/>
</dbReference>
<dbReference type="Pfam" id="PF13602">
    <property type="entry name" value="ADH_zinc_N_2"/>
    <property type="match status" value="1"/>
</dbReference>
<dbReference type="Gene3D" id="3.40.50.720">
    <property type="entry name" value="NAD(P)-binding Rossmann-like Domain"/>
    <property type="match status" value="1"/>
</dbReference>
<dbReference type="Gene3D" id="3.90.180.10">
    <property type="entry name" value="Medium-chain alcohol dehydrogenases, catalytic domain"/>
    <property type="match status" value="1"/>
</dbReference>
<proteinExistence type="predicted"/>
<name>A0A511JMY1_9CELL</name>
<dbReference type="SUPFAM" id="SSF50129">
    <property type="entry name" value="GroES-like"/>
    <property type="match status" value="1"/>
</dbReference>
<dbReference type="EMBL" id="BJWH01000015">
    <property type="protein sequence ID" value="GEL99289.1"/>
    <property type="molecule type" value="Genomic_DNA"/>
</dbReference>
<dbReference type="AlphaFoldDB" id="A0A511JMY1"/>
<dbReference type="SMART" id="SM00829">
    <property type="entry name" value="PKS_ER"/>
    <property type="match status" value="1"/>
</dbReference>
<dbReference type="GO" id="GO:0016491">
    <property type="term" value="F:oxidoreductase activity"/>
    <property type="evidence" value="ECO:0007669"/>
    <property type="project" value="InterPro"/>
</dbReference>
<dbReference type="Proteomes" id="UP000321049">
    <property type="component" value="Unassembled WGS sequence"/>
</dbReference>
<dbReference type="InterPro" id="IPR013154">
    <property type="entry name" value="ADH-like_N"/>
</dbReference>
<dbReference type="InterPro" id="IPR052733">
    <property type="entry name" value="Chloroplast_QOR"/>
</dbReference>
<dbReference type="OrthoDB" id="3175656at2"/>
<dbReference type="Pfam" id="PF08240">
    <property type="entry name" value="ADH_N"/>
    <property type="match status" value="1"/>
</dbReference>
<dbReference type="InterPro" id="IPR011032">
    <property type="entry name" value="GroES-like_sf"/>
</dbReference>
<organism evidence="3 4">
    <name type="scientific">Cellulomonas terrae</name>
    <dbReference type="NCBI Taxonomy" id="311234"/>
    <lineage>
        <taxon>Bacteria</taxon>
        <taxon>Bacillati</taxon>
        <taxon>Actinomycetota</taxon>
        <taxon>Actinomycetes</taxon>
        <taxon>Micrococcales</taxon>
        <taxon>Cellulomonadaceae</taxon>
        <taxon>Cellulomonas</taxon>
    </lineage>
</organism>
<evidence type="ECO:0000313" key="4">
    <source>
        <dbReference type="Proteomes" id="UP000321049"/>
    </source>
</evidence>
<comment type="caution">
    <text evidence="3">The sequence shown here is derived from an EMBL/GenBank/DDBJ whole genome shotgun (WGS) entry which is preliminary data.</text>
</comment>
<dbReference type="InterPro" id="IPR020843">
    <property type="entry name" value="ER"/>
</dbReference>
<reference evidence="3 4" key="1">
    <citation type="submission" date="2019-07" db="EMBL/GenBank/DDBJ databases">
        <title>Whole genome shotgun sequence of Cellulomonas terrae NBRC 100819.</title>
        <authorList>
            <person name="Hosoyama A."/>
            <person name="Uohara A."/>
            <person name="Ohji S."/>
            <person name="Ichikawa N."/>
        </authorList>
    </citation>
    <scope>NUCLEOTIDE SEQUENCE [LARGE SCALE GENOMIC DNA]</scope>
    <source>
        <strain evidence="3 4">NBRC 100819</strain>
    </source>
</reference>
<feature type="compositionally biased region" description="Low complexity" evidence="1">
    <location>
        <begin position="332"/>
        <end position="351"/>
    </location>
</feature>
<evidence type="ECO:0000259" key="2">
    <source>
        <dbReference type="SMART" id="SM00829"/>
    </source>
</evidence>
<feature type="region of interest" description="Disordered" evidence="1">
    <location>
        <begin position="309"/>
        <end position="351"/>
    </location>
</feature>
<sequence length="351" mass="37688">MQAAEYTRFGPPDVLEVVERPRPTPRAAEVLVRVHATTVTAVECHMRRGRPLWGRVILGVVRPRRRMRRLGLEFAGEVVEVGADVTRCAPGDEIFGFTGFRLGAAAEYLCLPQTASFAPKPAGVPFARAAAAVDGSTTALFFLQGKARVRAGQRVLVIGASGSIGTYAVQLAHRFGAEVTGVCSGRNADLVRSLGAAHVVDHTRTDFTTTGERYDVVFDTVGRSSYARARGSLTERGCYMSTSTGPLSTVLALVTRFGRGRRVLSGMSVEKNASLAFVARLLAEDALEVVIDRTVPLADIVAAHQYVESGRKRGTSSSSPDAPILSNLNPKRFAPAPRCSRPASSAAHWRR</sequence>
<dbReference type="SUPFAM" id="SSF51735">
    <property type="entry name" value="NAD(P)-binding Rossmann-fold domains"/>
    <property type="match status" value="1"/>
</dbReference>
<feature type="domain" description="Enoyl reductase (ER)" evidence="2">
    <location>
        <begin position="10"/>
        <end position="312"/>
    </location>
</feature>
<dbReference type="InterPro" id="IPR036291">
    <property type="entry name" value="NAD(P)-bd_dom_sf"/>
</dbReference>
<keyword evidence="4" id="KW-1185">Reference proteome</keyword>
<evidence type="ECO:0000313" key="3">
    <source>
        <dbReference type="EMBL" id="GEL99289.1"/>
    </source>
</evidence>
<dbReference type="PANTHER" id="PTHR44013:SF1">
    <property type="entry name" value="ZINC-TYPE ALCOHOL DEHYDROGENASE-LIKE PROTEIN C16A3.02C"/>
    <property type="match status" value="1"/>
</dbReference>
<gene>
    <name evidence="3" type="ORF">CTE05_28360</name>
</gene>